<evidence type="ECO:0000313" key="2">
    <source>
        <dbReference type="EMBL" id="GGG25681.1"/>
    </source>
</evidence>
<keyword evidence="3" id="KW-1185">Reference proteome</keyword>
<evidence type="ECO:0000313" key="3">
    <source>
        <dbReference type="Proteomes" id="UP000605733"/>
    </source>
</evidence>
<evidence type="ECO:0000259" key="1">
    <source>
        <dbReference type="Pfam" id="PF13648"/>
    </source>
</evidence>
<name>A0ABQ1WDJ6_9FLAO</name>
<dbReference type="Proteomes" id="UP000605733">
    <property type="component" value="Unassembled WGS sequence"/>
</dbReference>
<protein>
    <recommendedName>
        <fullName evidence="1">Lipocalin-like domain-containing protein</fullName>
    </recommendedName>
</protein>
<dbReference type="EMBL" id="BMIX01000001">
    <property type="protein sequence ID" value="GGG25681.1"/>
    <property type="molecule type" value="Genomic_DNA"/>
</dbReference>
<accession>A0ABQ1WDJ6</accession>
<feature type="domain" description="Lipocalin-like" evidence="1">
    <location>
        <begin position="32"/>
        <end position="97"/>
    </location>
</feature>
<proteinExistence type="predicted"/>
<organism evidence="2 3">
    <name type="scientific">Christiangramia forsetii</name>
    <dbReference type="NCBI Taxonomy" id="411153"/>
    <lineage>
        <taxon>Bacteria</taxon>
        <taxon>Pseudomonadati</taxon>
        <taxon>Bacteroidota</taxon>
        <taxon>Flavobacteriia</taxon>
        <taxon>Flavobacteriales</taxon>
        <taxon>Flavobacteriaceae</taxon>
        <taxon>Christiangramia</taxon>
    </lineage>
</organism>
<dbReference type="InterPro" id="IPR024311">
    <property type="entry name" value="Lipocalin-like"/>
</dbReference>
<gene>
    <name evidence="2" type="ORF">GCM10011532_06260</name>
</gene>
<comment type="caution">
    <text evidence="2">The sequence shown here is derived from an EMBL/GenBank/DDBJ whole genome shotgun (WGS) entry which is preliminary data.</text>
</comment>
<dbReference type="Pfam" id="PF13648">
    <property type="entry name" value="Lipocalin_4"/>
    <property type="match status" value="1"/>
</dbReference>
<reference evidence="3" key="1">
    <citation type="journal article" date="2019" name="Int. J. Syst. Evol. Microbiol.">
        <title>The Global Catalogue of Microorganisms (GCM) 10K type strain sequencing project: providing services to taxonomists for standard genome sequencing and annotation.</title>
        <authorList>
            <consortium name="The Broad Institute Genomics Platform"/>
            <consortium name="The Broad Institute Genome Sequencing Center for Infectious Disease"/>
            <person name="Wu L."/>
            <person name="Ma J."/>
        </authorList>
    </citation>
    <scope>NUCLEOTIDE SEQUENCE [LARGE SCALE GENOMIC DNA]</scope>
    <source>
        <strain evidence="3">CGMCC 1.15422</strain>
    </source>
</reference>
<sequence length="114" mass="13047">MIIGASCSSDDAEEPLITVDVKEGILGIWYVEWECNNRIHNWEFFNDGSFEINFMDTNNSGNYSITGKNLTIRDFNDIGTGNERYEIIVLTSDRLELDDFGDFGINYQFVRACP</sequence>